<dbReference type="EMBL" id="NCKV01017091">
    <property type="protein sequence ID" value="RWS20517.1"/>
    <property type="molecule type" value="Genomic_DNA"/>
</dbReference>
<organism evidence="1 2">
    <name type="scientific">Leptotrombidium deliense</name>
    <dbReference type="NCBI Taxonomy" id="299467"/>
    <lineage>
        <taxon>Eukaryota</taxon>
        <taxon>Metazoa</taxon>
        <taxon>Ecdysozoa</taxon>
        <taxon>Arthropoda</taxon>
        <taxon>Chelicerata</taxon>
        <taxon>Arachnida</taxon>
        <taxon>Acari</taxon>
        <taxon>Acariformes</taxon>
        <taxon>Trombidiformes</taxon>
        <taxon>Prostigmata</taxon>
        <taxon>Anystina</taxon>
        <taxon>Parasitengona</taxon>
        <taxon>Trombiculoidea</taxon>
        <taxon>Trombiculidae</taxon>
        <taxon>Leptotrombidium</taxon>
    </lineage>
</organism>
<name>A0A443RZ21_9ACAR</name>
<dbReference type="Proteomes" id="UP000288716">
    <property type="component" value="Unassembled WGS sequence"/>
</dbReference>
<dbReference type="VEuPathDB" id="VectorBase:LDEU011523"/>
<evidence type="ECO:0000313" key="2">
    <source>
        <dbReference type="Proteomes" id="UP000288716"/>
    </source>
</evidence>
<sequence length="13" mass="1540">MSFTSHVYRNGLK</sequence>
<reference evidence="1 2" key="1">
    <citation type="journal article" date="2018" name="Gigascience">
        <title>Genomes of trombidid mites reveal novel predicted allergens and laterally-transferred genes associated with secondary metabolism.</title>
        <authorList>
            <person name="Dong X."/>
            <person name="Chaisiri K."/>
            <person name="Xia D."/>
            <person name="Armstrong S.D."/>
            <person name="Fang Y."/>
            <person name="Donnelly M.J."/>
            <person name="Kadowaki T."/>
            <person name="McGarry J.W."/>
            <person name="Darby A.C."/>
            <person name="Makepeace B.L."/>
        </authorList>
    </citation>
    <scope>NUCLEOTIDE SEQUENCE [LARGE SCALE GENOMIC DNA]</scope>
    <source>
        <strain evidence="1">UoL-UT</strain>
    </source>
</reference>
<protein>
    <submittedName>
        <fullName evidence="1">Uncharacterized protein</fullName>
    </submittedName>
</protein>
<keyword evidence="2" id="KW-1185">Reference proteome</keyword>
<evidence type="ECO:0000313" key="1">
    <source>
        <dbReference type="EMBL" id="RWS20517.1"/>
    </source>
</evidence>
<gene>
    <name evidence="1" type="ORF">B4U80_09392</name>
</gene>
<proteinExistence type="predicted"/>
<accession>A0A443RZ21</accession>
<comment type="caution">
    <text evidence="1">The sequence shown here is derived from an EMBL/GenBank/DDBJ whole genome shotgun (WGS) entry which is preliminary data.</text>
</comment>